<keyword evidence="2" id="KW-0732">Signal</keyword>
<feature type="signal peptide" evidence="2">
    <location>
        <begin position="1"/>
        <end position="25"/>
    </location>
</feature>
<feature type="region of interest" description="Disordered" evidence="1">
    <location>
        <begin position="22"/>
        <end position="42"/>
    </location>
</feature>
<dbReference type="RefSeq" id="WP_006266534.1">
    <property type="nucleotide sequence ID" value="NZ_CP013690.1"/>
</dbReference>
<proteinExistence type="predicted"/>
<dbReference type="EMBL" id="CP013690">
    <property type="protein sequence ID" value="ALU26556.1"/>
    <property type="molecule type" value="Genomic_DNA"/>
</dbReference>
<protein>
    <recommendedName>
        <fullName evidence="5">DUF4374 domain-containing protein</fullName>
    </recommendedName>
</protein>
<evidence type="ECO:0008006" key="5">
    <source>
        <dbReference type="Google" id="ProtNLM"/>
    </source>
</evidence>
<organism evidence="3 4">
    <name type="scientific">Myroides odoratimimus</name>
    <dbReference type="NCBI Taxonomy" id="76832"/>
    <lineage>
        <taxon>Bacteria</taxon>
        <taxon>Pseudomonadati</taxon>
        <taxon>Bacteroidota</taxon>
        <taxon>Flavobacteriia</taxon>
        <taxon>Flavobacteriales</taxon>
        <taxon>Flavobacteriaceae</taxon>
        <taxon>Myroides</taxon>
    </lineage>
</organism>
<dbReference type="PROSITE" id="PS51257">
    <property type="entry name" value="PROKAR_LIPOPROTEIN"/>
    <property type="match status" value="1"/>
</dbReference>
<sequence>MKKRVFSTFAFAMIFGALSVTSCSSDDNSTPTPEEGGTDGGNKVEWKYVIGASASKTNLLLTTNDLKSGEISAKGNGLTALGTTVYTYGGNRAYVFEYRKGDPSGMQSWLLTPAGKLSKHTTVDLPTREEFITNFGKYMIATTGGLKLTTGEKAQAFNFIDGNTGRINFTSYINVENIAEKGEYANFAGLETIGNDRFVMAIEPFKITKDEKEDNTSAYRSRVWLAVFKFNESETDVNKRVQLEKVVKDDRMSFAVARYRSSRISTIASGNDGFVYVFSPNAMLGKDKPSFSPIPSSVLRFNTKTLEFDKNYQYDIESLSGGHKVHKVYALTNNKFLLNMNADIAIAWNSLSTPYNKLAIFDGTTGEFKWIEGLPDAENIKQAQAPFIDGSDVYLPVTAESKSFVYTLDLATAKVTKGLEIKDLADGSIGTIGKINVEK</sequence>
<dbReference type="AlphaFoldDB" id="A0AAI8G5A8"/>
<dbReference type="KEGG" id="mod:AS202_10525"/>
<reference evidence="3 4" key="1">
    <citation type="journal article" date="2016" name="J. Zhejiang Univ. Sci. B">
        <title>Antibiotic resistance mechanisms of Myroides sp.</title>
        <authorList>
            <person name="Hu S."/>
            <person name="Yuan S."/>
            <person name="Qu H."/>
            <person name="Jiang T."/>
            <person name="Zhou Y."/>
            <person name="Wang M."/>
            <person name="Ming D."/>
        </authorList>
    </citation>
    <scope>NUCLEOTIDE SEQUENCE [LARGE SCALE GENOMIC DNA]</scope>
    <source>
        <strain evidence="3 4">PR63039</strain>
    </source>
</reference>
<accession>A0AAI8G5A8</accession>
<name>A0AAI8G5A8_9FLAO</name>
<feature type="chain" id="PRO_5042481717" description="DUF4374 domain-containing protein" evidence="2">
    <location>
        <begin position="26"/>
        <end position="439"/>
    </location>
</feature>
<evidence type="ECO:0000256" key="1">
    <source>
        <dbReference type="SAM" id="MobiDB-lite"/>
    </source>
</evidence>
<evidence type="ECO:0000313" key="4">
    <source>
        <dbReference type="Proteomes" id="UP000069030"/>
    </source>
</evidence>
<dbReference type="Pfam" id="PF14298">
    <property type="entry name" value="DUF4374"/>
    <property type="match status" value="2"/>
</dbReference>
<evidence type="ECO:0000313" key="3">
    <source>
        <dbReference type="EMBL" id="ALU26556.1"/>
    </source>
</evidence>
<dbReference type="Proteomes" id="UP000069030">
    <property type="component" value="Chromosome"/>
</dbReference>
<gene>
    <name evidence="3" type="ORF">AS202_10525</name>
</gene>
<dbReference type="InterPro" id="IPR025401">
    <property type="entry name" value="DUF4374"/>
</dbReference>
<evidence type="ECO:0000256" key="2">
    <source>
        <dbReference type="SAM" id="SignalP"/>
    </source>
</evidence>